<dbReference type="InterPro" id="IPR007817">
    <property type="entry name" value="Isocyanide_synthase_DIT1"/>
</dbReference>
<keyword evidence="2" id="KW-1185">Reference proteome</keyword>
<sequence length="534" mass="61373">MQHTKNDIYIEKILRILLDQLLSQTDATPDGFTKLKEKIGSFVAAQNKVKLLLPAFPCKTNNSDKVLGKNPDIGEYLALRKFVKIIRDIQAIYAPGVTFYIFSDYHTFSDYISVNLKNHYDYSEGLKAMVEKMNCSNSLKILNFENFSEFDQLNEHEYFDGLRKIYGDKNYEYNFSKLRENNKNMNSTYLGLKKFMSHDQKYVLSKLSNKARQKRLSEIAKGMMVQGRALDNFLKVKLEQCIRLSIHQHPMNGIKYSLFLFEERQFKTPWHNTIMFDAENRKFLIDSKVNHINNKGITIPVIFRDRLWCLIKLTAHTEDHIEQLKGIQALLHHEKSGLILDCCDQPCEISILHPQELANLTVEFGTVTLRNFIRSGSHSEKLSIKTQKIENISQISPNASSSLGKLTIDTTLAALTLNGSELEKLRGTESQNSTNVQGLTKENIVHLALTENHQSKNHKLQIISDNEISFLIDEIEHTDKRLLKLFNDPRIQTQHSLNSGDILIINNDTTLQRTVHLDDEAPTQNTKMPSSQTQ</sequence>
<reference evidence="1 2" key="1">
    <citation type="submission" date="2024-08" db="EMBL/GenBank/DDBJ databases">
        <authorList>
            <person name="Ishaq N."/>
        </authorList>
    </citation>
    <scope>NUCLEOTIDE SEQUENCE [LARGE SCALE GENOMIC DNA]</scope>
    <source>
        <strain evidence="1 2">DSM 18651</strain>
    </source>
</reference>
<dbReference type="RefSeq" id="WP_371839524.1">
    <property type="nucleotide sequence ID" value="NZ_JBGMEK010000028.1"/>
</dbReference>
<dbReference type="Pfam" id="PF05141">
    <property type="entry name" value="DIT1_PvcA"/>
    <property type="match status" value="1"/>
</dbReference>
<name>A0ABV4P1U6_9GAMM</name>
<dbReference type="PANTHER" id="PTHR37285:SF5">
    <property type="entry name" value="SPORE WALL MATURATION PROTEIN DIT1"/>
    <property type="match status" value="1"/>
</dbReference>
<dbReference type="EMBL" id="JBGMEK010000028">
    <property type="protein sequence ID" value="MFA0811918.1"/>
    <property type="molecule type" value="Genomic_DNA"/>
</dbReference>
<comment type="caution">
    <text evidence="1">The sequence shown here is derived from an EMBL/GenBank/DDBJ whole genome shotgun (WGS) entry which is preliminary data.</text>
</comment>
<accession>A0ABV4P1U6</accession>
<evidence type="ECO:0000313" key="2">
    <source>
        <dbReference type="Proteomes" id="UP001569428"/>
    </source>
</evidence>
<gene>
    <name evidence="1" type="ORF">ACCI49_13440</name>
</gene>
<protein>
    <submittedName>
        <fullName evidence="1">L-tyrosine/L-tryptophan isonitrile synthase family protein</fullName>
    </submittedName>
</protein>
<proteinExistence type="predicted"/>
<evidence type="ECO:0000313" key="1">
    <source>
        <dbReference type="EMBL" id="MFA0811918.1"/>
    </source>
</evidence>
<dbReference type="Proteomes" id="UP001569428">
    <property type="component" value="Unassembled WGS sequence"/>
</dbReference>
<organism evidence="1 2">
    <name type="scientific">Microbulbifer epialgicus</name>
    <dbReference type="NCBI Taxonomy" id="393907"/>
    <lineage>
        <taxon>Bacteria</taxon>
        <taxon>Pseudomonadati</taxon>
        <taxon>Pseudomonadota</taxon>
        <taxon>Gammaproteobacteria</taxon>
        <taxon>Cellvibrionales</taxon>
        <taxon>Microbulbiferaceae</taxon>
        <taxon>Microbulbifer</taxon>
    </lineage>
</organism>
<dbReference type="PANTHER" id="PTHR37285">
    <property type="entry name" value="SPORE WALL MATURATION PROTEIN DIT1"/>
    <property type="match status" value="1"/>
</dbReference>